<organism evidence="5 6">
    <name type="scientific">Actinokineospora auranticolor</name>
    <dbReference type="NCBI Taxonomy" id="155976"/>
    <lineage>
        <taxon>Bacteria</taxon>
        <taxon>Bacillati</taxon>
        <taxon>Actinomycetota</taxon>
        <taxon>Actinomycetes</taxon>
        <taxon>Pseudonocardiales</taxon>
        <taxon>Pseudonocardiaceae</taxon>
        <taxon>Actinokineospora</taxon>
    </lineage>
</organism>
<evidence type="ECO:0000313" key="5">
    <source>
        <dbReference type="EMBL" id="PPK67784.1"/>
    </source>
</evidence>
<evidence type="ECO:0000256" key="1">
    <source>
        <dbReference type="ARBA" id="ARBA00004496"/>
    </source>
</evidence>
<evidence type="ECO:0000256" key="3">
    <source>
        <dbReference type="ARBA" id="ARBA00022490"/>
    </source>
</evidence>
<reference evidence="5 6" key="1">
    <citation type="submission" date="2018-02" db="EMBL/GenBank/DDBJ databases">
        <title>Genomic Encyclopedia of Archaeal and Bacterial Type Strains, Phase II (KMG-II): from individual species to whole genera.</title>
        <authorList>
            <person name="Goeker M."/>
        </authorList>
    </citation>
    <scope>NUCLEOTIDE SEQUENCE [LARGE SCALE GENOMIC DNA]</scope>
    <source>
        <strain evidence="5 6">YU 961-1</strain>
    </source>
</reference>
<evidence type="ECO:0000313" key="6">
    <source>
        <dbReference type="Proteomes" id="UP000239203"/>
    </source>
</evidence>
<dbReference type="Pfam" id="PF14011">
    <property type="entry name" value="ESX-1_EspG"/>
    <property type="match status" value="1"/>
</dbReference>
<keyword evidence="4" id="KW-0143">Chaperone</keyword>
<name>A0A2S6GRC9_9PSEU</name>
<dbReference type="Proteomes" id="UP000239203">
    <property type="component" value="Unassembled WGS sequence"/>
</dbReference>
<evidence type="ECO:0000256" key="2">
    <source>
        <dbReference type="ARBA" id="ARBA00006411"/>
    </source>
</evidence>
<protein>
    <submittedName>
        <fullName evidence="5">ESAT-6 protein secretion system EspG family protein</fullName>
    </submittedName>
</protein>
<accession>A0A2S6GRC9</accession>
<comment type="subcellular location">
    <subcellularLocation>
        <location evidence="1">Cytoplasm</location>
    </subcellularLocation>
</comment>
<dbReference type="OrthoDB" id="5175124at2"/>
<proteinExistence type="inferred from homology"/>
<dbReference type="EMBL" id="PTIX01000006">
    <property type="protein sequence ID" value="PPK67784.1"/>
    <property type="molecule type" value="Genomic_DNA"/>
</dbReference>
<dbReference type="AlphaFoldDB" id="A0A2S6GRC9"/>
<comment type="caution">
    <text evidence="5">The sequence shown here is derived from an EMBL/GenBank/DDBJ whole genome shotgun (WGS) entry which is preliminary data.</text>
</comment>
<keyword evidence="3" id="KW-0963">Cytoplasm</keyword>
<dbReference type="RefSeq" id="WP_104479093.1">
    <property type="nucleotide sequence ID" value="NZ_CP154825.1"/>
</dbReference>
<keyword evidence="6" id="KW-1185">Reference proteome</keyword>
<sequence>MPRSFALSLAALDVLTDLLELNVRLFPFKIPSFGEYMADRARIGQAVFADLAGRGLIRYNQIDPDVEAALRITSDHQVGVGVLGTVESDRQILARGAVQGGTGVLAVQEGQMIRFELVGAAGLARVLSDLLPRMGAGPGQSVMVTQAAPVRQEPGFMQQVRAPRSSSDTQLRLAAAMLERPRTGYGFFSVTGRGRHGRELDAGALTWIDTDAGRYLSLSRPQPDGATRITYSPADTTRFAAQLNDLITAALPRD</sequence>
<dbReference type="InterPro" id="IPR025734">
    <property type="entry name" value="EspG"/>
</dbReference>
<gene>
    <name evidence="5" type="ORF">CLV40_10614</name>
</gene>
<evidence type="ECO:0000256" key="4">
    <source>
        <dbReference type="ARBA" id="ARBA00023186"/>
    </source>
</evidence>
<comment type="similarity">
    <text evidence="2">Belongs to the EspG family.</text>
</comment>